<evidence type="ECO:0000256" key="2">
    <source>
        <dbReference type="ARBA" id="ARBA00022475"/>
    </source>
</evidence>
<feature type="domain" description="POTRA" evidence="10">
    <location>
        <begin position="185"/>
        <end position="256"/>
    </location>
</feature>
<keyword evidence="4 9" id="KW-0812">Transmembrane</keyword>
<gene>
    <name evidence="11" type="ORF">SAMN04488558_10690</name>
</gene>
<feature type="compositionally biased region" description="Polar residues" evidence="8">
    <location>
        <begin position="88"/>
        <end position="100"/>
    </location>
</feature>
<dbReference type="RefSeq" id="WP_092571906.1">
    <property type="nucleotide sequence ID" value="NZ_FOEN01000006.1"/>
</dbReference>
<dbReference type="Proteomes" id="UP000198833">
    <property type="component" value="Unassembled WGS sequence"/>
</dbReference>
<proteinExistence type="predicted"/>
<dbReference type="PANTHER" id="PTHR37820:SF1">
    <property type="entry name" value="CELL DIVISION PROTEIN FTSQ"/>
    <property type="match status" value="1"/>
</dbReference>
<dbReference type="Gene3D" id="3.40.50.10960">
    <property type="match status" value="1"/>
</dbReference>
<evidence type="ECO:0000256" key="6">
    <source>
        <dbReference type="ARBA" id="ARBA00023136"/>
    </source>
</evidence>
<dbReference type="EMBL" id="FOEN01000006">
    <property type="protein sequence ID" value="SEQ20207.1"/>
    <property type="molecule type" value="Genomic_DNA"/>
</dbReference>
<evidence type="ECO:0000256" key="5">
    <source>
        <dbReference type="ARBA" id="ARBA00022989"/>
    </source>
</evidence>
<dbReference type="PROSITE" id="PS51779">
    <property type="entry name" value="POTRA"/>
    <property type="match status" value="1"/>
</dbReference>
<dbReference type="AlphaFoldDB" id="A0A1H9E3I7"/>
<keyword evidence="6 9" id="KW-0472">Membrane</keyword>
<dbReference type="Pfam" id="PF08478">
    <property type="entry name" value="POTRA_1"/>
    <property type="match status" value="1"/>
</dbReference>
<dbReference type="OrthoDB" id="1819027at2"/>
<dbReference type="GO" id="GO:0005886">
    <property type="term" value="C:plasma membrane"/>
    <property type="evidence" value="ECO:0007669"/>
    <property type="project" value="TreeGrafter"/>
</dbReference>
<dbReference type="STRING" id="89093.SAMN04488558_10690"/>
<accession>A0A1H9E3I7</accession>
<dbReference type="GO" id="GO:0051301">
    <property type="term" value="P:cell division"/>
    <property type="evidence" value="ECO:0007669"/>
    <property type="project" value="UniProtKB-KW"/>
</dbReference>
<protein>
    <submittedName>
        <fullName evidence="11">Cell division septal protein FtsQ</fullName>
    </submittedName>
</protein>
<keyword evidence="7" id="KW-0131">Cell cycle</keyword>
<keyword evidence="3 11" id="KW-0132">Cell division</keyword>
<evidence type="ECO:0000256" key="1">
    <source>
        <dbReference type="ARBA" id="ARBA00004370"/>
    </source>
</evidence>
<name>A0A1H9E3I7_9LACT</name>
<feature type="region of interest" description="Disordered" evidence="8">
    <location>
        <begin position="15"/>
        <end position="52"/>
    </location>
</feature>
<keyword evidence="12" id="KW-1185">Reference proteome</keyword>
<keyword evidence="5 9" id="KW-1133">Transmembrane helix</keyword>
<feature type="region of interest" description="Disordered" evidence="8">
    <location>
        <begin position="85"/>
        <end position="125"/>
    </location>
</feature>
<organism evidence="11 12">
    <name type="scientific">Ignavigranum ruoffiae</name>
    <dbReference type="NCBI Taxonomy" id="89093"/>
    <lineage>
        <taxon>Bacteria</taxon>
        <taxon>Bacillati</taxon>
        <taxon>Bacillota</taxon>
        <taxon>Bacilli</taxon>
        <taxon>Lactobacillales</taxon>
        <taxon>Aerococcaceae</taxon>
        <taxon>Ignavigranum</taxon>
    </lineage>
</organism>
<evidence type="ECO:0000256" key="9">
    <source>
        <dbReference type="SAM" id="Phobius"/>
    </source>
</evidence>
<comment type="subcellular location">
    <subcellularLocation>
        <location evidence="1">Membrane</location>
    </subcellularLocation>
</comment>
<sequence>MNSWFRRNYNQKNYRRDQEAMQERFSQPRQGNYRVDRAGHPIINQANPIDDRDYFDRAKEDNQNSSSPKYTDFKATDYQRRQSVWHARNNQPQSQYSTSPRRPANYRIDQRRTGSPVAKASQQPSRLAKNWYYRWQEQRGQKYSKSNKMTPPRYPLPQNRLQLLAVFVLLFFGYLVTGWQLIPMRRLNQLSVSGNHYINQDAILKSSRLDPLDQYATVLQQKSAIEAKIKEEIPMIEQVDFQRDSWQNLNLKVVEYDMVALMNLEGRQVPVLSNGELLMDASEQALVHSMGQNLPLLVNFDQKGKVVDLTNNALRNISPELLNQISEIELSTEPEKPNTIYVKMADGNRVVAIINTFSQKMKYYPQMVEQVEGQRGTFNLEVGAYFIPDSSANSVKLDNN</sequence>
<evidence type="ECO:0000256" key="3">
    <source>
        <dbReference type="ARBA" id="ARBA00022618"/>
    </source>
</evidence>
<evidence type="ECO:0000256" key="8">
    <source>
        <dbReference type="SAM" id="MobiDB-lite"/>
    </source>
</evidence>
<keyword evidence="2" id="KW-1003">Cell membrane</keyword>
<evidence type="ECO:0000259" key="10">
    <source>
        <dbReference type="PROSITE" id="PS51779"/>
    </source>
</evidence>
<dbReference type="InterPro" id="IPR013685">
    <property type="entry name" value="POTRA_FtsQ_type"/>
</dbReference>
<dbReference type="InterPro" id="IPR034746">
    <property type="entry name" value="POTRA"/>
</dbReference>
<feature type="transmembrane region" description="Helical" evidence="9">
    <location>
        <begin position="163"/>
        <end position="182"/>
    </location>
</feature>
<evidence type="ECO:0000313" key="12">
    <source>
        <dbReference type="Proteomes" id="UP000198833"/>
    </source>
</evidence>
<dbReference type="InterPro" id="IPR050487">
    <property type="entry name" value="FtsQ_DivIB"/>
</dbReference>
<evidence type="ECO:0000313" key="11">
    <source>
        <dbReference type="EMBL" id="SEQ20207.1"/>
    </source>
</evidence>
<reference evidence="11 12" key="1">
    <citation type="submission" date="2016-10" db="EMBL/GenBank/DDBJ databases">
        <authorList>
            <person name="de Groot N.N."/>
        </authorList>
    </citation>
    <scope>NUCLEOTIDE SEQUENCE [LARGE SCALE GENOMIC DNA]</scope>
    <source>
        <strain evidence="11 12">DSM 15695</strain>
    </source>
</reference>
<evidence type="ECO:0000256" key="4">
    <source>
        <dbReference type="ARBA" id="ARBA00022692"/>
    </source>
</evidence>
<dbReference type="PANTHER" id="PTHR37820">
    <property type="entry name" value="CELL DIVISION PROTEIN DIVIB"/>
    <property type="match status" value="1"/>
</dbReference>
<evidence type="ECO:0000256" key="7">
    <source>
        <dbReference type="ARBA" id="ARBA00023306"/>
    </source>
</evidence>